<dbReference type="Pfam" id="PF25137">
    <property type="entry name" value="ADH_Fe_C"/>
    <property type="match status" value="1"/>
</dbReference>
<dbReference type="GO" id="GO:0016491">
    <property type="term" value="F:oxidoreductase activity"/>
    <property type="evidence" value="ECO:0007669"/>
    <property type="project" value="UniProtKB-KW"/>
</dbReference>
<comment type="cofactor">
    <cofactor evidence="1">
        <name>Fe cation</name>
        <dbReference type="ChEBI" id="CHEBI:24875"/>
    </cofactor>
</comment>
<feature type="domain" description="Fe-containing alcohol dehydrogenase-like C-terminal" evidence="6">
    <location>
        <begin position="194"/>
        <end position="379"/>
    </location>
</feature>
<evidence type="ECO:0000256" key="2">
    <source>
        <dbReference type="ARBA" id="ARBA00007358"/>
    </source>
</evidence>
<evidence type="ECO:0000256" key="1">
    <source>
        <dbReference type="ARBA" id="ARBA00001962"/>
    </source>
</evidence>
<evidence type="ECO:0000259" key="6">
    <source>
        <dbReference type="Pfam" id="PF25137"/>
    </source>
</evidence>
<dbReference type="Gene3D" id="3.40.50.1970">
    <property type="match status" value="1"/>
</dbReference>
<dbReference type="InterPro" id="IPR039697">
    <property type="entry name" value="Alcohol_dehydrogenase_Fe"/>
</dbReference>
<evidence type="ECO:0000259" key="5">
    <source>
        <dbReference type="Pfam" id="PF00465"/>
    </source>
</evidence>
<accession>A0ABV3SL18</accession>
<gene>
    <name evidence="7" type="ORF">ABGN05_17470</name>
</gene>
<keyword evidence="3 7" id="KW-0560">Oxidoreductase</keyword>
<keyword evidence="4" id="KW-0520">NAD</keyword>
<evidence type="ECO:0000313" key="7">
    <source>
        <dbReference type="EMBL" id="MEX0407452.1"/>
    </source>
</evidence>
<dbReference type="CDD" id="cd08192">
    <property type="entry name" value="MAR-like"/>
    <property type="match status" value="1"/>
</dbReference>
<dbReference type="InterPro" id="IPR018211">
    <property type="entry name" value="ADH_Fe_CS"/>
</dbReference>
<name>A0ABV3SL18_9HYPH</name>
<dbReference type="InterPro" id="IPR001670">
    <property type="entry name" value="ADH_Fe/GldA"/>
</dbReference>
<dbReference type="EC" id="1.14.11.-" evidence="7"/>
<protein>
    <submittedName>
        <fullName evidence="7">Iron-containing alcohol dehydrogenase</fullName>
        <ecNumber evidence="7">1.14.11.-</ecNumber>
    </submittedName>
</protein>
<sequence length="379" mass="40266">MLTGRFQPPSRQAVFYGKPAAEALREAMKEFWVTTAVLVTNTSLSRPGGLADEIVAAMGDACTNVVSGVRANSPREDVIRIAEALRSKGVEAVVALGGGSVVEAVKAARISVTNNVRDAADMDRLKRTTTAATPRPYLISLPTTLSAAEFTQFAGITDERSGVKDAFHHPDLAPDAVILDPEVTIATPPDLWLSTGMRALDHAIETWCAKSPTPFSDATALYAARKLARALPRTKSDPEDREARLDCQIGAWMSIQGATVGVSHGASHGIGHGLSAVTGMTHGVTSCIMLPHVLRYNAAVDAQRQAVLAEAMGSGGRLLADFVSDLVRDLGMPTRLRDAGVREEQLATVADAAMRNPRVATNIRPFDENGMMQLLGAAY</sequence>
<dbReference type="EMBL" id="JBDPGJ010000004">
    <property type="protein sequence ID" value="MEX0407452.1"/>
    <property type="molecule type" value="Genomic_DNA"/>
</dbReference>
<reference evidence="7 8" key="1">
    <citation type="submission" date="2024-05" db="EMBL/GenBank/DDBJ databases">
        <authorList>
            <person name="Jiang F."/>
        </authorList>
    </citation>
    <scope>NUCLEOTIDE SEQUENCE [LARGE SCALE GENOMIC DNA]</scope>
    <source>
        <strain evidence="7 8">LZ166</strain>
    </source>
</reference>
<dbReference type="Gene3D" id="1.20.1090.10">
    <property type="entry name" value="Dehydroquinate synthase-like - alpha domain"/>
    <property type="match status" value="1"/>
</dbReference>
<dbReference type="RefSeq" id="WP_367955332.1">
    <property type="nucleotide sequence ID" value="NZ_JBDPGJ010000004.1"/>
</dbReference>
<comment type="caution">
    <text evidence="7">The sequence shown here is derived from an EMBL/GenBank/DDBJ whole genome shotgun (WGS) entry which is preliminary data.</text>
</comment>
<dbReference type="PROSITE" id="PS00060">
    <property type="entry name" value="ADH_IRON_2"/>
    <property type="match status" value="1"/>
</dbReference>
<evidence type="ECO:0000313" key="8">
    <source>
        <dbReference type="Proteomes" id="UP001556692"/>
    </source>
</evidence>
<feature type="domain" description="Alcohol dehydrogenase iron-type/glycerol dehydrogenase GldA" evidence="5">
    <location>
        <begin position="13"/>
        <end position="181"/>
    </location>
</feature>
<keyword evidence="8" id="KW-1185">Reference proteome</keyword>
<proteinExistence type="inferred from homology"/>
<dbReference type="PANTHER" id="PTHR11496:SF102">
    <property type="entry name" value="ALCOHOL DEHYDROGENASE 4"/>
    <property type="match status" value="1"/>
</dbReference>
<evidence type="ECO:0000256" key="3">
    <source>
        <dbReference type="ARBA" id="ARBA00023002"/>
    </source>
</evidence>
<evidence type="ECO:0000256" key="4">
    <source>
        <dbReference type="ARBA" id="ARBA00023027"/>
    </source>
</evidence>
<comment type="similarity">
    <text evidence="2">Belongs to the iron-containing alcohol dehydrogenase family.</text>
</comment>
<dbReference type="SUPFAM" id="SSF56796">
    <property type="entry name" value="Dehydroquinate synthase-like"/>
    <property type="match status" value="1"/>
</dbReference>
<dbReference type="InterPro" id="IPR056798">
    <property type="entry name" value="ADH_Fe_C"/>
</dbReference>
<dbReference type="PANTHER" id="PTHR11496">
    <property type="entry name" value="ALCOHOL DEHYDROGENASE"/>
    <property type="match status" value="1"/>
</dbReference>
<dbReference type="Proteomes" id="UP001556692">
    <property type="component" value="Unassembled WGS sequence"/>
</dbReference>
<dbReference type="Pfam" id="PF00465">
    <property type="entry name" value="Fe-ADH"/>
    <property type="match status" value="1"/>
</dbReference>
<organism evidence="7 8">
    <name type="scientific">Aquibium pacificus</name>
    <dbReference type="NCBI Taxonomy" id="3153579"/>
    <lineage>
        <taxon>Bacteria</taxon>
        <taxon>Pseudomonadati</taxon>
        <taxon>Pseudomonadota</taxon>
        <taxon>Alphaproteobacteria</taxon>
        <taxon>Hyphomicrobiales</taxon>
        <taxon>Phyllobacteriaceae</taxon>
        <taxon>Aquibium</taxon>
    </lineage>
</organism>